<dbReference type="GO" id="GO:0006351">
    <property type="term" value="P:DNA-templated transcription"/>
    <property type="evidence" value="ECO:0007669"/>
    <property type="project" value="TreeGrafter"/>
</dbReference>
<dbReference type="EMBL" id="CP123373">
    <property type="protein sequence ID" value="WHT95864.1"/>
    <property type="molecule type" value="Genomic_DNA"/>
</dbReference>
<sequence length="87" mass="9544">MISDTTVKARISQDVKERAVSALAKMGLNTSDLIRMVMIRVADEGKLPFDIKTPNVVTKEAIEELEKGNGKAFSSTNALFDDLGIWC</sequence>
<comment type="similarity">
    <text evidence="1">Belongs to the RelB/DinJ antitoxin family.</text>
</comment>
<accession>A0AAJ6JXJ9</accession>
<dbReference type="AlphaFoldDB" id="A0AAJ6JXJ9"/>
<gene>
    <name evidence="3" type="ORF">KOF27_20320</name>
</gene>
<proteinExistence type="inferred from homology"/>
<evidence type="ECO:0000313" key="3">
    <source>
        <dbReference type="EMBL" id="WHT95864.1"/>
    </source>
</evidence>
<dbReference type="InterPro" id="IPR007337">
    <property type="entry name" value="RelB/DinJ"/>
</dbReference>
<evidence type="ECO:0000256" key="1">
    <source>
        <dbReference type="ARBA" id="ARBA00010562"/>
    </source>
</evidence>
<evidence type="ECO:0000313" key="4">
    <source>
        <dbReference type="Proteomes" id="UP000682358"/>
    </source>
</evidence>
<dbReference type="Pfam" id="PF04221">
    <property type="entry name" value="RelB"/>
    <property type="match status" value="1"/>
</dbReference>
<dbReference type="GO" id="GO:0015643">
    <property type="term" value="F:toxic substance binding"/>
    <property type="evidence" value="ECO:0007669"/>
    <property type="project" value="InterPro"/>
</dbReference>
<protein>
    <submittedName>
        <fullName evidence="3">Type II toxin-antitoxin system RelB/DinJ family antitoxin</fullName>
    </submittedName>
</protein>
<geneLocation type="plasmid" evidence="3 4">
    <name>p15628A_320</name>
</geneLocation>
<dbReference type="PANTHER" id="PTHR38781:SF1">
    <property type="entry name" value="ANTITOXIN DINJ-RELATED"/>
    <property type="match status" value="1"/>
</dbReference>
<dbReference type="Gene3D" id="1.10.1220.10">
    <property type="entry name" value="Met repressor-like"/>
    <property type="match status" value="1"/>
</dbReference>
<keyword evidence="2" id="KW-1277">Toxin-antitoxin system</keyword>
<name>A0AAJ6JXJ9_PRORE</name>
<dbReference type="PIRSF" id="PIRSF003108">
    <property type="entry name" value="DinJ"/>
    <property type="match status" value="1"/>
</dbReference>
<dbReference type="PANTHER" id="PTHR38781">
    <property type="entry name" value="ANTITOXIN DINJ-RELATED"/>
    <property type="match status" value="1"/>
</dbReference>
<dbReference type="Proteomes" id="UP000682358">
    <property type="component" value="Plasmid p15628A_320"/>
</dbReference>
<reference evidence="3" key="1">
    <citation type="submission" date="2023-04" db="EMBL/GenBank/DDBJ databases">
        <title>Co-integrate Col3M blaNDM-1-harbouring plasmids in clinical Providencia rettgeri isolates from Argentina.</title>
        <authorList>
            <person name="de Belder D."/>
            <person name="Martino F."/>
            <person name="Tijet N."/>
            <person name="Melano R.G."/>
            <person name="Faccone D."/>
            <person name="de Mendieta J.M."/>
            <person name="Rapoport M."/>
            <person name="Albornoz E."/>
            <person name="Petroni A."/>
            <person name="Tuduri E."/>
            <person name="Derdoy L."/>
            <person name="Cogut S."/>
            <person name="Errecalde L."/>
            <person name="Pasteran F."/>
            <person name="Corso A."/>
            <person name="Gomez S.A."/>
        </authorList>
    </citation>
    <scope>NUCLEOTIDE SEQUENCE</scope>
    <source>
        <strain evidence="3">PreM15628</strain>
        <plasmid evidence="3">p15628A_320</plasmid>
    </source>
</reference>
<dbReference type="NCBIfam" id="TIGR02384">
    <property type="entry name" value="RelB_DinJ"/>
    <property type="match status" value="1"/>
</dbReference>
<keyword evidence="3" id="KW-0614">Plasmid</keyword>
<evidence type="ECO:0000256" key="2">
    <source>
        <dbReference type="ARBA" id="ARBA00022649"/>
    </source>
</evidence>
<dbReference type="InterPro" id="IPR013321">
    <property type="entry name" value="Arc_rbn_hlx_hlx"/>
</dbReference>
<dbReference type="GO" id="GO:0000987">
    <property type="term" value="F:cis-regulatory region sequence-specific DNA binding"/>
    <property type="evidence" value="ECO:0007669"/>
    <property type="project" value="InterPro"/>
</dbReference>
<dbReference type="GO" id="GO:0006355">
    <property type="term" value="P:regulation of DNA-templated transcription"/>
    <property type="evidence" value="ECO:0007669"/>
    <property type="project" value="InterPro"/>
</dbReference>
<dbReference type="InterPro" id="IPR026262">
    <property type="entry name" value="DinJ"/>
</dbReference>
<dbReference type="GO" id="GO:0044010">
    <property type="term" value="P:single-species biofilm formation"/>
    <property type="evidence" value="ECO:0007669"/>
    <property type="project" value="InterPro"/>
</dbReference>
<organism evidence="3 4">
    <name type="scientific">Providencia rettgeri</name>
    <dbReference type="NCBI Taxonomy" id="587"/>
    <lineage>
        <taxon>Bacteria</taxon>
        <taxon>Pseudomonadati</taxon>
        <taxon>Pseudomonadota</taxon>
        <taxon>Gammaproteobacteria</taxon>
        <taxon>Enterobacterales</taxon>
        <taxon>Morganellaceae</taxon>
        <taxon>Providencia</taxon>
    </lineage>
</organism>